<dbReference type="Proteomes" id="UP000240883">
    <property type="component" value="Unassembled WGS sequence"/>
</dbReference>
<keyword evidence="3" id="KW-1185">Reference proteome</keyword>
<gene>
    <name evidence="2" type="ORF">BS50DRAFT_214600</name>
</gene>
<evidence type="ECO:0000256" key="1">
    <source>
        <dbReference type="SAM" id="MobiDB-lite"/>
    </source>
</evidence>
<name>A0A2T2N5J9_CORCC</name>
<accession>A0A2T2N5J9</accession>
<organism evidence="2 3">
    <name type="scientific">Corynespora cassiicola Philippines</name>
    <dbReference type="NCBI Taxonomy" id="1448308"/>
    <lineage>
        <taxon>Eukaryota</taxon>
        <taxon>Fungi</taxon>
        <taxon>Dikarya</taxon>
        <taxon>Ascomycota</taxon>
        <taxon>Pezizomycotina</taxon>
        <taxon>Dothideomycetes</taxon>
        <taxon>Pleosporomycetidae</taxon>
        <taxon>Pleosporales</taxon>
        <taxon>Corynesporascaceae</taxon>
        <taxon>Corynespora</taxon>
    </lineage>
</organism>
<evidence type="ECO:0000313" key="3">
    <source>
        <dbReference type="Proteomes" id="UP000240883"/>
    </source>
</evidence>
<proteinExistence type="predicted"/>
<reference evidence="2 3" key="1">
    <citation type="journal article" date="2018" name="Front. Microbiol.">
        <title>Genome-Wide Analysis of Corynespora cassiicola Leaf Fall Disease Putative Effectors.</title>
        <authorList>
            <person name="Lopez D."/>
            <person name="Ribeiro S."/>
            <person name="Label P."/>
            <person name="Fumanal B."/>
            <person name="Venisse J.S."/>
            <person name="Kohler A."/>
            <person name="de Oliveira R.R."/>
            <person name="Labutti K."/>
            <person name="Lipzen A."/>
            <person name="Lail K."/>
            <person name="Bauer D."/>
            <person name="Ohm R.A."/>
            <person name="Barry K.W."/>
            <person name="Spatafora J."/>
            <person name="Grigoriev I.V."/>
            <person name="Martin F.M."/>
            <person name="Pujade-Renaud V."/>
        </authorList>
    </citation>
    <scope>NUCLEOTIDE SEQUENCE [LARGE SCALE GENOMIC DNA]</scope>
    <source>
        <strain evidence="2 3">Philippines</strain>
    </source>
</reference>
<sequence length="177" mass="19755">MCRSGVWLRMAACSCRSTAGTAGLRCRRLVRIPGKDYGEGGLVDWRTDPNAEQQPGRRIWEALERPGGRQRHAICQRGSAMPFARGCPHRLCFISDAYQHVEPLPDSHDRKGRGAARRMANSKLSTARAFPRVPDGYPLAVRNSRGPRSMDASANEQAQDEVKRLSWLVWASRQSSP</sequence>
<feature type="region of interest" description="Disordered" evidence="1">
    <location>
        <begin position="135"/>
        <end position="159"/>
    </location>
</feature>
<dbReference type="AlphaFoldDB" id="A0A2T2N5J9"/>
<evidence type="ECO:0000313" key="2">
    <source>
        <dbReference type="EMBL" id="PSN60298.1"/>
    </source>
</evidence>
<dbReference type="EMBL" id="KZ678150">
    <property type="protein sequence ID" value="PSN60298.1"/>
    <property type="molecule type" value="Genomic_DNA"/>
</dbReference>
<protein>
    <submittedName>
        <fullName evidence="2">Uncharacterized protein</fullName>
    </submittedName>
</protein>